<evidence type="ECO:0000313" key="7">
    <source>
        <dbReference type="Proteomes" id="UP000003178"/>
    </source>
</evidence>
<feature type="repeat" description="TPR" evidence="3">
    <location>
        <begin position="843"/>
        <end position="876"/>
    </location>
</feature>
<dbReference type="PANTHER" id="PTHR47396">
    <property type="entry name" value="TYPE I RESTRICTION ENZYME ECOKI R PROTEIN"/>
    <property type="match status" value="1"/>
</dbReference>
<evidence type="ECO:0000313" key="6">
    <source>
        <dbReference type="EMBL" id="EEA84430.1"/>
    </source>
</evidence>
<dbReference type="AlphaFoldDB" id="B6G1B2"/>
<evidence type="ECO:0000259" key="5">
    <source>
        <dbReference type="PROSITE" id="PS51194"/>
    </source>
</evidence>
<dbReference type="PROSITE" id="PS51192">
    <property type="entry name" value="HELICASE_ATP_BIND_1"/>
    <property type="match status" value="1"/>
</dbReference>
<dbReference type="eggNOG" id="COG0457">
    <property type="taxonomic scope" value="Bacteria"/>
</dbReference>
<dbReference type="InterPro" id="IPR027417">
    <property type="entry name" value="P-loop_NTPase"/>
</dbReference>
<dbReference type="Pfam" id="PF04851">
    <property type="entry name" value="ResIII"/>
    <property type="match status" value="1"/>
</dbReference>
<dbReference type="InterPro" id="IPR013105">
    <property type="entry name" value="TPR_2"/>
</dbReference>
<dbReference type="InterPro" id="IPR006935">
    <property type="entry name" value="Helicase/UvrB_N"/>
</dbReference>
<dbReference type="CDD" id="cd00085">
    <property type="entry name" value="HNHc"/>
    <property type="match status" value="1"/>
</dbReference>
<dbReference type="GO" id="GO:0005829">
    <property type="term" value="C:cytosol"/>
    <property type="evidence" value="ECO:0007669"/>
    <property type="project" value="TreeGrafter"/>
</dbReference>
<feature type="repeat" description="TPR" evidence="3">
    <location>
        <begin position="809"/>
        <end position="842"/>
    </location>
</feature>
<feature type="domain" description="Helicase C-terminal" evidence="5">
    <location>
        <begin position="231"/>
        <end position="393"/>
    </location>
</feature>
<dbReference type="InterPro" id="IPR002711">
    <property type="entry name" value="HNH"/>
</dbReference>
<gene>
    <name evidence="6" type="ORF">CLOHIR_01918</name>
</gene>
<dbReference type="Pfam" id="PF01844">
    <property type="entry name" value="HNH"/>
    <property type="match status" value="1"/>
</dbReference>
<dbReference type="STRING" id="500633.CLOHIR_01918"/>
<dbReference type="SUPFAM" id="SSF48452">
    <property type="entry name" value="TPR-like"/>
    <property type="match status" value="1"/>
</dbReference>
<protein>
    <submittedName>
        <fullName evidence="6">Tetratricopeptide repeat protein</fullName>
    </submittedName>
</protein>
<evidence type="ECO:0000259" key="4">
    <source>
        <dbReference type="PROSITE" id="PS51192"/>
    </source>
</evidence>
<dbReference type="PANTHER" id="PTHR47396:SF1">
    <property type="entry name" value="ATP-DEPENDENT HELICASE IRC3-RELATED"/>
    <property type="match status" value="1"/>
</dbReference>
<dbReference type="EMBL" id="ABWP01000072">
    <property type="protein sequence ID" value="EEA84430.1"/>
    <property type="molecule type" value="Genomic_DNA"/>
</dbReference>
<dbReference type="OrthoDB" id="9802848at2"/>
<dbReference type="Pfam" id="PF00515">
    <property type="entry name" value="TPR_1"/>
    <property type="match status" value="1"/>
</dbReference>
<accession>B6G1B2</accession>
<dbReference type="Pfam" id="PF13181">
    <property type="entry name" value="TPR_8"/>
    <property type="match status" value="2"/>
</dbReference>
<dbReference type="InterPro" id="IPR003615">
    <property type="entry name" value="HNH_nuc"/>
</dbReference>
<evidence type="ECO:0000256" key="1">
    <source>
        <dbReference type="ARBA" id="ARBA00022737"/>
    </source>
</evidence>
<sequence>MVIPTGGGKTFTAVYWALKEIINNNQKILWLAHRHELLNQTLKTAINTSYKDILPNRENFSYRIISGSNEHDIPVNIDKDDDFIIASKDSLNHNLEYLENWLVNNKDNVCLVIDEAHHATAKTYRRIIDLLKSTCKNKFKILGLTATPMRTNQKEEGLLGKIFTDGICYSVDLKTLINNSILSTPEFIELETKYKVDRELTSYELQAVKNFKNIPDDIASDIALNKERNNYIVNHYINNKEKYGKCLVFALNVNHAITLSALFNQKGIKSDYVVSSIKDAYTGVTISNQENEIKISNFRNGKLDVLINVNILTEGTDIPDVETVFLTRPTTSSILMNQMIGRGLRGKSAGGTEKAYIVSFIDDWKDRINWISPKNLIIGNEFEDSKKETKKLCTRTVSIKMIEEFAKFMDSSIENKWKEKNYMSLVPVGSYTFNIFDEENEMDKICEVLVFEHLKDPYEQLIENMEYIFKNNGILDEKVSDKEFNSLYNYIEKEIFDGYDLEIGFNEEDIKDLLFYYNLTGEKPVYVPFEGRDDFNIGKLASEIVNNEFNRIQEFNYINKKWEDEKLGWKIYFNNDISLFKSEIDREIRNMLLNKDASKPEVKANPIDYEKMPLYKIKELDIKEWRRITDAVYEKFKNKNGEYESASGTYSSKNKRYFQIDHIVPLSKGGKTVVENLQLLTRWENAQKGDSLEYEFKPMYEIEELDLETQLEAAFDLYVNYDYDSALEIIDRALDEDENCISALNLKAKVNLDIGKYHMAKILCNKVLKIDPNNINALHTKAHTYKGEEKFEKAIDIYTYILENIEVSKYTNMYIGECYYRLKKYNLALEEFEKALEFNKDDYKLLAALGWMYAMKRKYNKSIEYYKKALEINPESGHIAYKIAENYTKLEEFEKAKKYYKESQRLFDKEEY</sequence>
<dbReference type="GO" id="GO:0016787">
    <property type="term" value="F:hydrolase activity"/>
    <property type="evidence" value="ECO:0007669"/>
    <property type="project" value="InterPro"/>
</dbReference>
<comment type="caution">
    <text evidence="6">The sequence shown here is derived from an EMBL/GenBank/DDBJ whole genome shotgun (WGS) entry which is preliminary data.</text>
</comment>
<proteinExistence type="predicted"/>
<dbReference type="Gene3D" id="1.10.30.50">
    <property type="match status" value="1"/>
</dbReference>
<dbReference type="SMART" id="SM00490">
    <property type="entry name" value="HELICc"/>
    <property type="match status" value="1"/>
</dbReference>
<dbReference type="InterPro" id="IPR011990">
    <property type="entry name" value="TPR-like_helical_dom_sf"/>
</dbReference>
<dbReference type="InterPro" id="IPR014001">
    <property type="entry name" value="Helicase_ATP-bd"/>
</dbReference>
<dbReference type="Proteomes" id="UP000003178">
    <property type="component" value="Unassembled WGS sequence"/>
</dbReference>
<dbReference type="SMART" id="SM00028">
    <property type="entry name" value="TPR"/>
    <property type="match status" value="6"/>
</dbReference>
<feature type="domain" description="Helicase ATP-binding" evidence="4">
    <location>
        <begin position="1"/>
        <end position="166"/>
    </location>
</feature>
<evidence type="ECO:0000256" key="2">
    <source>
        <dbReference type="ARBA" id="ARBA00022803"/>
    </source>
</evidence>
<dbReference type="eggNOG" id="COG1061">
    <property type="taxonomic scope" value="Bacteria"/>
</dbReference>
<dbReference type="InterPro" id="IPR050742">
    <property type="entry name" value="Helicase_Restrict-Modif_Enz"/>
</dbReference>
<reference evidence="6 7" key="2">
    <citation type="submission" date="2008-10" db="EMBL/GenBank/DDBJ databases">
        <title>Draft genome sequence of Clostridium hiranonis (DSM 13275).</title>
        <authorList>
            <person name="Sudarsanam P."/>
            <person name="Ley R."/>
            <person name="Guruge J."/>
            <person name="Turnbaugh P.J."/>
            <person name="Mahowald M."/>
            <person name="Liep D."/>
            <person name="Gordon J."/>
        </authorList>
    </citation>
    <scope>NUCLEOTIDE SEQUENCE [LARGE SCALE GENOMIC DNA]</scope>
    <source>
        <strain evidence="6 7">DSM 13275</strain>
    </source>
</reference>
<dbReference type="Pfam" id="PF07719">
    <property type="entry name" value="TPR_2"/>
    <property type="match status" value="1"/>
</dbReference>
<evidence type="ECO:0000256" key="3">
    <source>
        <dbReference type="PROSITE-ProRule" id="PRU00339"/>
    </source>
</evidence>
<dbReference type="PROSITE" id="PS51194">
    <property type="entry name" value="HELICASE_CTER"/>
    <property type="match status" value="1"/>
</dbReference>
<dbReference type="GO" id="GO:0003677">
    <property type="term" value="F:DNA binding"/>
    <property type="evidence" value="ECO:0007669"/>
    <property type="project" value="InterPro"/>
</dbReference>
<dbReference type="GO" id="GO:0008270">
    <property type="term" value="F:zinc ion binding"/>
    <property type="evidence" value="ECO:0007669"/>
    <property type="project" value="InterPro"/>
</dbReference>
<dbReference type="InterPro" id="IPR019734">
    <property type="entry name" value="TPR_rpt"/>
</dbReference>
<organism evidence="6 7">
    <name type="scientific">Peptacetobacter hiranonis (strain DSM 13275 / JCM 10541 / KCTC 15199 / TO-931)</name>
    <name type="common">Clostridium hiranonis</name>
    <dbReference type="NCBI Taxonomy" id="500633"/>
    <lineage>
        <taxon>Bacteria</taxon>
        <taxon>Bacillati</taxon>
        <taxon>Bacillota</taxon>
        <taxon>Clostridia</taxon>
        <taxon>Peptostreptococcales</taxon>
        <taxon>Peptostreptococcaceae</taxon>
        <taxon>Peptacetobacter</taxon>
    </lineage>
</organism>
<dbReference type="PROSITE" id="PS50005">
    <property type="entry name" value="TPR"/>
    <property type="match status" value="2"/>
</dbReference>
<keyword evidence="2 3" id="KW-0802">TPR repeat</keyword>
<keyword evidence="1" id="KW-0677">Repeat</keyword>
<name>B6G1B2_PEPHT</name>
<reference evidence="6 7" key="1">
    <citation type="submission" date="2008-09" db="EMBL/GenBank/DDBJ databases">
        <authorList>
            <person name="Fulton L."/>
            <person name="Clifton S."/>
            <person name="Fulton B."/>
            <person name="Xu J."/>
            <person name="Minx P."/>
            <person name="Pepin K.H."/>
            <person name="Johnson M."/>
            <person name="Thiruvilangam P."/>
            <person name="Bhonagiri V."/>
            <person name="Nash W.E."/>
            <person name="Mardis E.R."/>
            <person name="Wilson R.K."/>
        </authorList>
    </citation>
    <scope>NUCLEOTIDE SEQUENCE [LARGE SCALE GENOMIC DNA]</scope>
    <source>
        <strain evidence="6 7">DSM 13275</strain>
    </source>
</reference>
<dbReference type="SUPFAM" id="SSF52540">
    <property type="entry name" value="P-loop containing nucleoside triphosphate hydrolases"/>
    <property type="match status" value="1"/>
</dbReference>
<keyword evidence="7" id="KW-1185">Reference proteome</keyword>
<dbReference type="GO" id="GO:0004519">
    <property type="term" value="F:endonuclease activity"/>
    <property type="evidence" value="ECO:0007669"/>
    <property type="project" value="InterPro"/>
</dbReference>
<dbReference type="Gene3D" id="1.25.40.10">
    <property type="entry name" value="Tetratricopeptide repeat domain"/>
    <property type="match status" value="2"/>
</dbReference>
<dbReference type="InterPro" id="IPR001650">
    <property type="entry name" value="Helicase_C-like"/>
</dbReference>
<dbReference type="PROSITE" id="PS50293">
    <property type="entry name" value="TPR_REGION"/>
    <property type="match status" value="1"/>
</dbReference>
<dbReference type="HOGENOM" id="CLU_014233_0_0_9"/>
<dbReference type="GO" id="GO:0005524">
    <property type="term" value="F:ATP binding"/>
    <property type="evidence" value="ECO:0007669"/>
    <property type="project" value="InterPro"/>
</dbReference>
<dbReference type="Gene3D" id="3.40.50.300">
    <property type="entry name" value="P-loop containing nucleotide triphosphate hydrolases"/>
    <property type="match status" value="2"/>
</dbReference>
<dbReference type="RefSeq" id="WP_006440780.1">
    <property type="nucleotide sequence ID" value="NZ_DS995359.1"/>
</dbReference>
<dbReference type="SMART" id="SM00507">
    <property type="entry name" value="HNHc"/>
    <property type="match status" value="1"/>
</dbReference>
<dbReference type="Pfam" id="PF00271">
    <property type="entry name" value="Helicase_C"/>
    <property type="match status" value="1"/>
</dbReference>